<accession>A0A1T4MGM3</accession>
<evidence type="ECO:0000259" key="2">
    <source>
        <dbReference type="Pfam" id="PF07331"/>
    </source>
</evidence>
<name>A0A1T4MGM3_9HYPH</name>
<evidence type="ECO:0000313" key="3">
    <source>
        <dbReference type="EMBL" id="SJZ66063.1"/>
    </source>
</evidence>
<gene>
    <name evidence="3" type="ORF">SAMN05428963_102112</name>
</gene>
<dbReference type="OrthoDB" id="6174504at2"/>
<feature type="transmembrane region" description="Helical" evidence="1">
    <location>
        <begin position="7"/>
        <end position="26"/>
    </location>
</feature>
<feature type="transmembrane region" description="Helical" evidence="1">
    <location>
        <begin position="83"/>
        <end position="116"/>
    </location>
</feature>
<evidence type="ECO:0000313" key="4">
    <source>
        <dbReference type="Proteomes" id="UP000190135"/>
    </source>
</evidence>
<dbReference type="RefSeq" id="WP_078706818.1">
    <property type="nucleotide sequence ID" value="NZ_FUXL01000002.1"/>
</dbReference>
<keyword evidence="1" id="KW-1133">Transmembrane helix</keyword>
<dbReference type="InterPro" id="IPR009936">
    <property type="entry name" value="DUF1468"/>
</dbReference>
<keyword evidence="1" id="KW-0472">Membrane</keyword>
<feature type="transmembrane region" description="Helical" evidence="1">
    <location>
        <begin position="122"/>
        <end position="143"/>
    </location>
</feature>
<keyword evidence="4" id="KW-1185">Reference proteome</keyword>
<dbReference type="EMBL" id="FUXL01000002">
    <property type="protein sequence ID" value="SJZ66063.1"/>
    <property type="molecule type" value="Genomic_DNA"/>
</dbReference>
<proteinExistence type="predicted"/>
<protein>
    <submittedName>
        <fullName evidence="3">Putative tricarboxylic transport membrane protein</fullName>
    </submittedName>
</protein>
<dbReference type="AlphaFoldDB" id="A0A1T4MGM3"/>
<dbReference type="Pfam" id="PF07331">
    <property type="entry name" value="TctB"/>
    <property type="match status" value="1"/>
</dbReference>
<organism evidence="3 4">
    <name type="scientific">Consotaella salsifontis</name>
    <dbReference type="NCBI Taxonomy" id="1365950"/>
    <lineage>
        <taxon>Bacteria</taxon>
        <taxon>Pseudomonadati</taxon>
        <taxon>Pseudomonadota</taxon>
        <taxon>Alphaproteobacteria</taxon>
        <taxon>Hyphomicrobiales</taxon>
        <taxon>Aurantimonadaceae</taxon>
        <taxon>Consotaella</taxon>
    </lineage>
</organism>
<evidence type="ECO:0000256" key="1">
    <source>
        <dbReference type="SAM" id="Phobius"/>
    </source>
</evidence>
<sequence length="161" mass="17395">MKIHDAIIGAIFLCIGIAVVIYARTLVPPRHLAYGPGFFPFLVGCGLALVGGGIVIQSWRGLRATPFLVAPDWLASRKAFLRFWVLPFSIAFYMLAIGPFGFLGTATVLLAMILVVNDVSPLPAIGISLAVAMVVNIIFASFLHVPLSWGLLTPISGWFIW</sequence>
<keyword evidence="1" id="KW-0812">Transmembrane</keyword>
<reference evidence="3 4" key="1">
    <citation type="submission" date="2017-02" db="EMBL/GenBank/DDBJ databases">
        <authorList>
            <person name="Peterson S.W."/>
        </authorList>
    </citation>
    <scope>NUCLEOTIDE SEQUENCE [LARGE SCALE GENOMIC DNA]</scope>
    <source>
        <strain evidence="3 4">USBA 369</strain>
    </source>
</reference>
<feature type="transmembrane region" description="Helical" evidence="1">
    <location>
        <begin position="38"/>
        <end position="62"/>
    </location>
</feature>
<dbReference type="Proteomes" id="UP000190135">
    <property type="component" value="Unassembled WGS sequence"/>
</dbReference>
<dbReference type="STRING" id="1365950.SAMN05428963_102112"/>
<feature type="domain" description="DUF1468" evidence="2">
    <location>
        <begin position="7"/>
        <end position="147"/>
    </location>
</feature>